<protein>
    <submittedName>
        <fullName evidence="1">Uncharacterized protein</fullName>
    </submittedName>
</protein>
<dbReference type="Proteomes" id="UP000006578">
    <property type="component" value="Chromosome"/>
</dbReference>
<evidence type="ECO:0000313" key="2">
    <source>
        <dbReference type="Proteomes" id="UP000006578"/>
    </source>
</evidence>
<name>Q1GQB3_SPHAL</name>
<evidence type="ECO:0000313" key="1">
    <source>
        <dbReference type="EMBL" id="ABF54159.1"/>
    </source>
</evidence>
<reference evidence="1 2" key="1">
    <citation type="journal article" date="2009" name="Proc. Natl. Acad. Sci. U.S.A.">
        <title>The genomic basis of trophic strategy in marine bacteria.</title>
        <authorList>
            <person name="Lauro F.M."/>
            <person name="McDougald D."/>
            <person name="Thomas T."/>
            <person name="Williams T.J."/>
            <person name="Egan S."/>
            <person name="Rice S."/>
            <person name="DeMaere M.Z."/>
            <person name="Ting L."/>
            <person name="Ertan H."/>
            <person name="Johnson J."/>
            <person name="Ferriera S."/>
            <person name="Lapidus A."/>
            <person name="Anderson I."/>
            <person name="Kyrpides N."/>
            <person name="Munk A.C."/>
            <person name="Detter C."/>
            <person name="Han C.S."/>
            <person name="Brown M.V."/>
            <person name="Robb F.T."/>
            <person name="Kjelleberg S."/>
            <person name="Cavicchioli R."/>
        </authorList>
    </citation>
    <scope>NUCLEOTIDE SEQUENCE [LARGE SCALE GENOMIC DNA]</scope>
    <source>
        <strain evidence="2">DSM 13593 / LMG 18877 / RB2256</strain>
    </source>
</reference>
<gene>
    <name evidence="1" type="ordered locus">Sala_2452</name>
</gene>
<dbReference type="EMBL" id="CP000356">
    <property type="protein sequence ID" value="ABF54159.1"/>
    <property type="molecule type" value="Genomic_DNA"/>
</dbReference>
<keyword evidence="2" id="KW-1185">Reference proteome</keyword>
<dbReference type="AlphaFoldDB" id="Q1GQB3"/>
<proteinExistence type="predicted"/>
<accession>Q1GQB3</accession>
<sequence length="84" mass="9168">MAMMLMIHCQKLLSDFQLNRLSPGGMIATRLHSDRHSLIYAKITFPSALSDSLLLCCATLTVTGLPWARLPSVRASIAAALRAK</sequence>
<dbReference type="HOGENOM" id="CLU_2525792_0_0_5"/>
<dbReference type="KEGG" id="sal:Sala_2452"/>
<organism evidence="1 2">
    <name type="scientific">Sphingopyxis alaskensis (strain DSM 13593 / LMG 18877 / RB2256)</name>
    <name type="common">Sphingomonas alaskensis</name>
    <dbReference type="NCBI Taxonomy" id="317655"/>
    <lineage>
        <taxon>Bacteria</taxon>
        <taxon>Pseudomonadati</taxon>
        <taxon>Pseudomonadota</taxon>
        <taxon>Alphaproteobacteria</taxon>
        <taxon>Sphingomonadales</taxon>
        <taxon>Sphingomonadaceae</taxon>
        <taxon>Sphingopyxis</taxon>
    </lineage>
</organism>